<dbReference type="EMBL" id="DS132843">
    <property type="protein sequence ID" value="EAX72072.1"/>
    <property type="molecule type" value="Genomic_DNA"/>
</dbReference>
<name>A2HEU4_TRIV3</name>
<dbReference type="AlphaFoldDB" id="A2HEU4"/>
<dbReference type="VEuPathDB" id="TrichDB:TVAG_580730"/>
<keyword evidence="3" id="KW-1185">Reference proteome</keyword>
<reference evidence="2" key="2">
    <citation type="journal article" date="2007" name="Science">
        <title>Draft genome sequence of the sexually transmitted pathogen Trichomonas vaginalis.</title>
        <authorList>
            <person name="Carlton J.M."/>
            <person name="Hirt R.P."/>
            <person name="Silva J.C."/>
            <person name="Delcher A.L."/>
            <person name="Schatz M."/>
            <person name="Zhao Q."/>
            <person name="Wortman J.R."/>
            <person name="Bidwell S.L."/>
            <person name="Alsmark U.C.M."/>
            <person name="Besteiro S."/>
            <person name="Sicheritz-Ponten T."/>
            <person name="Noel C.J."/>
            <person name="Dacks J.B."/>
            <person name="Foster P.G."/>
            <person name="Simillion C."/>
            <person name="Van de Peer Y."/>
            <person name="Miranda-Saavedra D."/>
            <person name="Barton G.J."/>
            <person name="Westrop G.D."/>
            <person name="Mueller S."/>
            <person name="Dessi D."/>
            <person name="Fiori P.L."/>
            <person name="Ren Q."/>
            <person name="Paulsen I."/>
            <person name="Zhang H."/>
            <person name="Bastida-Corcuera F.D."/>
            <person name="Simoes-Barbosa A."/>
            <person name="Brown M.T."/>
            <person name="Hayes R.D."/>
            <person name="Mukherjee M."/>
            <person name="Okumura C.Y."/>
            <person name="Schneider R."/>
            <person name="Smith A.J."/>
            <person name="Vanacova S."/>
            <person name="Villalvazo M."/>
            <person name="Haas B.J."/>
            <person name="Pertea M."/>
            <person name="Feldblyum T.V."/>
            <person name="Utterback T.R."/>
            <person name="Shu C.L."/>
            <person name="Osoegawa K."/>
            <person name="de Jong P.J."/>
            <person name="Hrdy I."/>
            <person name="Horvathova L."/>
            <person name="Zubacova Z."/>
            <person name="Dolezal P."/>
            <person name="Malik S.B."/>
            <person name="Logsdon J.M. Jr."/>
            <person name="Henze K."/>
            <person name="Gupta A."/>
            <person name="Wang C.C."/>
            <person name="Dunne R.L."/>
            <person name="Upcroft J.A."/>
            <person name="Upcroft P."/>
            <person name="White O."/>
            <person name="Salzberg S.L."/>
            <person name="Tang P."/>
            <person name="Chiu C.-H."/>
            <person name="Lee Y.-S."/>
            <person name="Embley T.M."/>
            <person name="Coombs G.H."/>
            <person name="Mottram J.C."/>
            <person name="Tachezy J."/>
            <person name="Fraser-Liggett C.M."/>
            <person name="Johnson P.J."/>
        </authorList>
    </citation>
    <scope>NUCLEOTIDE SEQUENCE [LARGE SCALE GENOMIC DNA]</scope>
    <source>
        <strain evidence="2">G3</strain>
    </source>
</reference>
<sequence length="144" mass="17067">MVNCLVKSFWHSKFFLPTFQVLPSDIPSSSFRHSKSFPTTGKKFPDNWKKNSRQLEKIFLLFVRKPFKFSKIENFLVERQKKFFLQTGKKFPDNWKKISFRHSESFLPTGKVLPSDRTQTNVRRTTNRVHSKARRTESCSTTTD</sequence>
<dbReference type="InParanoid" id="A2HEU4"/>
<proteinExistence type="predicted"/>
<evidence type="ECO:0000313" key="2">
    <source>
        <dbReference type="EMBL" id="EAX72072.1"/>
    </source>
</evidence>
<organism evidence="2 3">
    <name type="scientific">Trichomonas vaginalis (strain ATCC PRA-98 / G3)</name>
    <dbReference type="NCBI Taxonomy" id="412133"/>
    <lineage>
        <taxon>Eukaryota</taxon>
        <taxon>Metamonada</taxon>
        <taxon>Parabasalia</taxon>
        <taxon>Trichomonadida</taxon>
        <taxon>Trichomonadidae</taxon>
        <taxon>Trichomonas</taxon>
    </lineage>
</organism>
<protein>
    <submittedName>
        <fullName evidence="2">Uncharacterized protein</fullName>
    </submittedName>
</protein>
<reference evidence="2" key="1">
    <citation type="submission" date="2006-10" db="EMBL/GenBank/DDBJ databases">
        <authorList>
            <person name="Amadeo P."/>
            <person name="Zhao Q."/>
            <person name="Wortman J."/>
            <person name="Fraser-Liggett C."/>
            <person name="Carlton J."/>
        </authorList>
    </citation>
    <scope>NUCLEOTIDE SEQUENCE</scope>
    <source>
        <strain evidence="2">G3</strain>
    </source>
</reference>
<dbReference type="VEuPathDB" id="TrichDB:TVAGG3_0115030"/>
<evidence type="ECO:0000313" key="3">
    <source>
        <dbReference type="Proteomes" id="UP000001542"/>
    </source>
</evidence>
<accession>A2HEU4</accession>
<gene>
    <name evidence="2" type="ORF">TVAG_580730</name>
</gene>
<feature type="region of interest" description="Disordered" evidence="1">
    <location>
        <begin position="113"/>
        <end position="144"/>
    </location>
</feature>
<dbReference type="Proteomes" id="UP000001542">
    <property type="component" value="Unassembled WGS sequence"/>
</dbReference>
<evidence type="ECO:0000256" key="1">
    <source>
        <dbReference type="SAM" id="MobiDB-lite"/>
    </source>
</evidence>